<evidence type="ECO:0000313" key="2">
    <source>
        <dbReference type="Proteomes" id="UP000585614"/>
    </source>
</evidence>
<reference evidence="1 2" key="1">
    <citation type="journal article" date="2020" name="Nature">
        <title>Six reference-quality genomes reveal evolution of bat adaptations.</title>
        <authorList>
            <person name="Jebb D."/>
            <person name="Huang Z."/>
            <person name="Pippel M."/>
            <person name="Hughes G.M."/>
            <person name="Lavrichenko K."/>
            <person name="Devanna P."/>
            <person name="Winkler S."/>
            <person name="Jermiin L.S."/>
            <person name="Skirmuntt E.C."/>
            <person name="Katzourakis A."/>
            <person name="Burkitt-Gray L."/>
            <person name="Ray D.A."/>
            <person name="Sullivan K.A.M."/>
            <person name="Roscito J.G."/>
            <person name="Kirilenko B.M."/>
            <person name="Davalos L.M."/>
            <person name="Corthals A.P."/>
            <person name="Power M.L."/>
            <person name="Jones G."/>
            <person name="Ransome R.D."/>
            <person name="Dechmann D.K.N."/>
            <person name="Locatelli A.G."/>
            <person name="Puechmaille S.J."/>
            <person name="Fedrigo O."/>
            <person name="Jarvis E.D."/>
            <person name="Hiller M."/>
            <person name="Vernes S.C."/>
            <person name="Myers E.W."/>
            <person name="Teeling E.C."/>
        </authorList>
    </citation>
    <scope>NUCLEOTIDE SEQUENCE [LARGE SCALE GENOMIC DNA]</scope>
    <source>
        <strain evidence="1">MRhiFer1</strain>
        <tissue evidence="1">Lung</tissue>
    </source>
</reference>
<protein>
    <submittedName>
        <fullName evidence="1">Uncharacterized protein</fullName>
    </submittedName>
</protein>
<proteinExistence type="predicted"/>
<name>A0A7J7Y5P0_RHIFE</name>
<dbReference type="AlphaFoldDB" id="A0A7J7Y5P0"/>
<comment type="caution">
    <text evidence="1">The sequence shown here is derived from an EMBL/GenBank/DDBJ whole genome shotgun (WGS) entry which is preliminary data.</text>
</comment>
<dbReference type="Proteomes" id="UP000585614">
    <property type="component" value="Unassembled WGS sequence"/>
</dbReference>
<gene>
    <name evidence="1" type="ORF">mRhiFer1_010049</name>
</gene>
<dbReference type="EMBL" id="JACAGC010000007">
    <property type="protein sequence ID" value="KAF6357128.1"/>
    <property type="molecule type" value="Genomic_DNA"/>
</dbReference>
<sequence>MVPLKYIAFCPSYIIPCHPFRVAQKNRGVKSCINDQFTEAGIRSKQRTHVLDTFFSSNVLENLLWERRLIEGDLRHVESKQEVHRTLFFLKLICQKPLYLNNSVTAIWHFSHTWGQGLPLFAQCFAKQDS</sequence>
<evidence type="ECO:0000313" key="1">
    <source>
        <dbReference type="EMBL" id="KAF6357128.1"/>
    </source>
</evidence>
<organism evidence="1 2">
    <name type="scientific">Rhinolophus ferrumequinum</name>
    <name type="common">Greater horseshoe bat</name>
    <dbReference type="NCBI Taxonomy" id="59479"/>
    <lineage>
        <taxon>Eukaryota</taxon>
        <taxon>Metazoa</taxon>
        <taxon>Chordata</taxon>
        <taxon>Craniata</taxon>
        <taxon>Vertebrata</taxon>
        <taxon>Euteleostomi</taxon>
        <taxon>Mammalia</taxon>
        <taxon>Eutheria</taxon>
        <taxon>Laurasiatheria</taxon>
        <taxon>Chiroptera</taxon>
        <taxon>Yinpterochiroptera</taxon>
        <taxon>Rhinolophoidea</taxon>
        <taxon>Rhinolophidae</taxon>
        <taxon>Rhinolophinae</taxon>
        <taxon>Rhinolophus</taxon>
    </lineage>
</organism>
<accession>A0A7J7Y5P0</accession>